<proteinExistence type="predicted"/>
<gene>
    <name evidence="1" type="ORF">MQE36_08925</name>
</gene>
<dbReference type="RefSeq" id="WP_242935633.1">
    <property type="nucleotide sequence ID" value="NZ_CP094326.1"/>
</dbReference>
<sequence length="140" mass="16471">MLLNVSYKNFKVTERINNEVGKPFNLWDRLRLKGTGSPRLLITSASLHIRNLLLLDNSPNNCNIELRPKGIIIRFRSLLETYALIIPYYKLSLYKGNSTEYSIHRDHYFIKVESKTNEIHEFMRKILKKRSDSSSHLFDS</sequence>
<dbReference type="EMBL" id="CP094326">
    <property type="protein sequence ID" value="UNY97219.1"/>
    <property type="molecule type" value="Genomic_DNA"/>
</dbReference>
<evidence type="ECO:0008006" key="3">
    <source>
        <dbReference type="Google" id="ProtNLM"/>
    </source>
</evidence>
<name>A0ABY3YH10_9FLAO</name>
<evidence type="ECO:0000313" key="1">
    <source>
        <dbReference type="EMBL" id="UNY97219.1"/>
    </source>
</evidence>
<dbReference type="Proteomes" id="UP000829476">
    <property type="component" value="Chromosome"/>
</dbReference>
<organism evidence="1 2">
    <name type="scientific">Zhouia spongiae</name>
    <dbReference type="NCBI Taxonomy" id="2202721"/>
    <lineage>
        <taxon>Bacteria</taxon>
        <taxon>Pseudomonadati</taxon>
        <taxon>Bacteroidota</taxon>
        <taxon>Flavobacteriia</taxon>
        <taxon>Flavobacteriales</taxon>
        <taxon>Flavobacteriaceae</taxon>
        <taxon>Zhouia</taxon>
    </lineage>
</organism>
<protein>
    <recommendedName>
        <fullName evidence="3">Arginyl-tRNA synthetase</fullName>
    </recommendedName>
</protein>
<keyword evidence="2" id="KW-1185">Reference proteome</keyword>
<accession>A0ABY3YH10</accession>
<reference evidence="1 2" key="1">
    <citation type="journal article" date="2018" name="Int. J. Syst. Evol. Microbiol.">
        <title>Zhouia spongiae sp. nov., isolated from a marine sponge.</title>
        <authorList>
            <person name="Zhuang L."/>
            <person name="Lin B."/>
            <person name="Qin F."/>
            <person name="Luo L."/>
        </authorList>
    </citation>
    <scope>NUCLEOTIDE SEQUENCE [LARGE SCALE GENOMIC DNA]</scope>
    <source>
        <strain evidence="1 2">HN-Y44</strain>
    </source>
</reference>
<evidence type="ECO:0000313" key="2">
    <source>
        <dbReference type="Proteomes" id="UP000829476"/>
    </source>
</evidence>